<comment type="caution">
    <text evidence="13">The sequence shown here is derived from an EMBL/GenBank/DDBJ whole genome shotgun (WGS) entry which is preliminary data.</text>
</comment>
<dbReference type="RefSeq" id="WP_382423234.1">
    <property type="nucleotide sequence ID" value="NZ_JBHSCW010000009.1"/>
</dbReference>
<evidence type="ECO:0000313" key="14">
    <source>
        <dbReference type="Proteomes" id="UP001595799"/>
    </source>
</evidence>
<comment type="similarity">
    <text evidence="11">Belongs to the glycosyltransferase 51 family.</text>
</comment>
<dbReference type="NCBIfam" id="TIGR02070">
    <property type="entry name" value="mono_pep_trsgly"/>
    <property type="match status" value="1"/>
</dbReference>
<comment type="catalytic activity">
    <reaction evidence="11">
        <text>[GlcNAc-(1-&gt;4)-Mur2Ac(oyl-L-Ala-gamma-D-Glu-L-Lys-D-Ala-D-Ala)](n)-di-trans,octa-cis-undecaprenyl diphosphate + beta-D-GlcNAc-(1-&gt;4)-Mur2Ac(oyl-L-Ala-gamma-D-Glu-L-Lys-D-Ala-D-Ala)-di-trans,octa-cis-undecaprenyl diphosphate = [GlcNAc-(1-&gt;4)-Mur2Ac(oyl-L-Ala-gamma-D-Glu-L-Lys-D-Ala-D-Ala)](n+1)-di-trans,octa-cis-undecaprenyl diphosphate + di-trans,octa-cis-undecaprenyl diphosphate + H(+)</text>
        <dbReference type="Rhea" id="RHEA:23708"/>
        <dbReference type="Rhea" id="RHEA-COMP:9602"/>
        <dbReference type="Rhea" id="RHEA-COMP:9603"/>
        <dbReference type="ChEBI" id="CHEBI:15378"/>
        <dbReference type="ChEBI" id="CHEBI:58405"/>
        <dbReference type="ChEBI" id="CHEBI:60033"/>
        <dbReference type="ChEBI" id="CHEBI:78435"/>
        <dbReference type="EC" id="2.4.99.28"/>
    </reaction>
</comment>
<dbReference type="PANTHER" id="PTHR30400:SF0">
    <property type="entry name" value="BIOSYNTHETIC PEPTIDOGLYCAN TRANSGLYCOSYLASE"/>
    <property type="match status" value="1"/>
</dbReference>
<organism evidence="13 14">
    <name type="scientific">Fodinicurvata halophila</name>
    <dbReference type="NCBI Taxonomy" id="1419723"/>
    <lineage>
        <taxon>Bacteria</taxon>
        <taxon>Pseudomonadati</taxon>
        <taxon>Pseudomonadota</taxon>
        <taxon>Alphaproteobacteria</taxon>
        <taxon>Rhodospirillales</taxon>
        <taxon>Rhodovibrionaceae</taxon>
        <taxon>Fodinicurvata</taxon>
    </lineage>
</organism>
<proteinExistence type="inferred from homology"/>
<keyword evidence="1 11" id="KW-1003">Cell membrane</keyword>
<dbReference type="PANTHER" id="PTHR30400">
    <property type="entry name" value="MONOFUNCTIONAL BIOSYNTHETIC PEPTIDOGLYCAN TRANSGLYCOSYLASE"/>
    <property type="match status" value="1"/>
</dbReference>
<sequence length="245" mass="27121">MAGKASKKGGKTGGRGRWSKLLRRRWVQRTGVLVLVVLVGMPATFTLLYTVLPVPATPLMVARLFEGEGWSHDWVPREEISPSLGFAVIAAEDNLFCAHNGFDFESLQMAWREWQAGEGARGASTISMQTAKNLYLLPVRSLLRKGVEAYLTVYLEILLSKQRILEIYLNIAEWAPGVYGAEAAARHHFGKSAAQLTEREAALLAAVLPNPRRWSASQPTNYIAGRASTLQRRIHQLGPLLDCAR</sequence>
<evidence type="ECO:0000256" key="2">
    <source>
        <dbReference type="ARBA" id="ARBA00022519"/>
    </source>
</evidence>
<keyword evidence="6 11" id="KW-0133">Cell shape</keyword>
<evidence type="ECO:0000259" key="12">
    <source>
        <dbReference type="Pfam" id="PF00912"/>
    </source>
</evidence>
<gene>
    <name evidence="11 13" type="primary">mtgA</name>
    <name evidence="13" type="ORF">ACFOW6_14990</name>
</gene>
<evidence type="ECO:0000256" key="8">
    <source>
        <dbReference type="ARBA" id="ARBA00022989"/>
    </source>
</evidence>
<evidence type="ECO:0000256" key="7">
    <source>
        <dbReference type="ARBA" id="ARBA00022984"/>
    </source>
</evidence>
<keyword evidence="9 11" id="KW-0472">Membrane</keyword>
<dbReference type="EC" id="2.4.99.28" evidence="11"/>
<keyword evidence="2 11" id="KW-0997">Cell inner membrane</keyword>
<dbReference type="Gene3D" id="1.10.3810.10">
    <property type="entry name" value="Biosynthetic peptidoglycan transglycosylase-like"/>
    <property type="match status" value="1"/>
</dbReference>
<keyword evidence="8 11" id="KW-1133">Transmembrane helix</keyword>
<comment type="subcellular location">
    <subcellularLocation>
        <location evidence="11">Cell inner membrane</location>
        <topology evidence="11">Single-pass membrane protein</topology>
    </subcellularLocation>
</comment>
<name>A0ABV8UQ30_9PROT</name>
<dbReference type="Proteomes" id="UP001595799">
    <property type="component" value="Unassembled WGS sequence"/>
</dbReference>
<comment type="pathway">
    <text evidence="11">Cell wall biogenesis; peptidoglycan biosynthesis.</text>
</comment>
<keyword evidence="10 11" id="KW-0961">Cell wall biogenesis/degradation</keyword>
<keyword evidence="5 11" id="KW-0812">Transmembrane</keyword>
<feature type="transmembrane region" description="Helical" evidence="11">
    <location>
        <begin position="30"/>
        <end position="52"/>
    </location>
</feature>
<keyword evidence="14" id="KW-1185">Reference proteome</keyword>
<protein>
    <recommendedName>
        <fullName evidence="11">Biosynthetic peptidoglycan transglycosylase</fullName>
        <ecNumber evidence="11">2.4.99.28</ecNumber>
    </recommendedName>
    <alternativeName>
        <fullName evidence="11">Glycan polymerase</fullName>
    </alternativeName>
    <alternativeName>
        <fullName evidence="11">Peptidoglycan glycosyltransferase MtgA</fullName>
        <shortName evidence="11">PGT</shortName>
    </alternativeName>
</protein>
<keyword evidence="4 11" id="KW-0808">Transferase</keyword>
<dbReference type="InterPro" id="IPR001264">
    <property type="entry name" value="Glyco_trans_51"/>
</dbReference>
<evidence type="ECO:0000256" key="6">
    <source>
        <dbReference type="ARBA" id="ARBA00022960"/>
    </source>
</evidence>
<evidence type="ECO:0000256" key="5">
    <source>
        <dbReference type="ARBA" id="ARBA00022692"/>
    </source>
</evidence>
<dbReference type="InterPro" id="IPR023346">
    <property type="entry name" value="Lysozyme-like_dom_sf"/>
</dbReference>
<dbReference type="Pfam" id="PF00912">
    <property type="entry name" value="Transgly"/>
    <property type="match status" value="1"/>
</dbReference>
<dbReference type="EMBL" id="JBHSCW010000009">
    <property type="protein sequence ID" value="MFC4352856.1"/>
    <property type="molecule type" value="Genomic_DNA"/>
</dbReference>
<evidence type="ECO:0000313" key="13">
    <source>
        <dbReference type="EMBL" id="MFC4352856.1"/>
    </source>
</evidence>
<evidence type="ECO:0000256" key="11">
    <source>
        <dbReference type="HAMAP-Rule" id="MF_00766"/>
    </source>
</evidence>
<dbReference type="InterPro" id="IPR036950">
    <property type="entry name" value="PBP_transglycosylase"/>
</dbReference>
<evidence type="ECO:0000256" key="9">
    <source>
        <dbReference type="ARBA" id="ARBA00023136"/>
    </source>
</evidence>
<evidence type="ECO:0000256" key="4">
    <source>
        <dbReference type="ARBA" id="ARBA00022679"/>
    </source>
</evidence>
<reference evidence="14" key="1">
    <citation type="journal article" date="2019" name="Int. J. Syst. Evol. Microbiol.">
        <title>The Global Catalogue of Microorganisms (GCM) 10K type strain sequencing project: providing services to taxonomists for standard genome sequencing and annotation.</title>
        <authorList>
            <consortium name="The Broad Institute Genomics Platform"/>
            <consortium name="The Broad Institute Genome Sequencing Center for Infectious Disease"/>
            <person name="Wu L."/>
            <person name="Ma J."/>
        </authorList>
    </citation>
    <scope>NUCLEOTIDE SEQUENCE [LARGE SCALE GENOMIC DNA]</scope>
    <source>
        <strain evidence="14">CECT 8472</strain>
    </source>
</reference>
<dbReference type="InterPro" id="IPR011812">
    <property type="entry name" value="Pep_trsgly"/>
</dbReference>
<dbReference type="SUPFAM" id="SSF53955">
    <property type="entry name" value="Lysozyme-like"/>
    <property type="match status" value="1"/>
</dbReference>
<feature type="domain" description="Glycosyl transferase family 51" evidence="12">
    <location>
        <begin position="70"/>
        <end position="231"/>
    </location>
</feature>
<evidence type="ECO:0000256" key="10">
    <source>
        <dbReference type="ARBA" id="ARBA00023316"/>
    </source>
</evidence>
<comment type="function">
    <text evidence="11">Peptidoglycan polymerase that catalyzes glycan chain elongation from lipid-linked precursors.</text>
</comment>
<evidence type="ECO:0000256" key="1">
    <source>
        <dbReference type="ARBA" id="ARBA00022475"/>
    </source>
</evidence>
<evidence type="ECO:0000256" key="3">
    <source>
        <dbReference type="ARBA" id="ARBA00022676"/>
    </source>
</evidence>
<dbReference type="HAMAP" id="MF_00766">
    <property type="entry name" value="PGT_MtgA"/>
    <property type="match status" value="1"/>
</dbReference>
<keyword evidence="7 11" id="KW-0573">Peptidoglycan synthesis</keyword>
<accession>A0ABV8UQ30</accession>
<keyword evidence="3 11" id="KW-0328">Glycosyltransferase</keyword>